<dbReference type="PANTHER" id="PTHR42923">
    <property type="entry name" value="PROTOPORPHYRINOGEN OXIDASE"/>
    <property type="match status" value="1"/>
</dbReference>
<dbReference type="SUPFAM" id="SSF51905">
    <property type="entry name" value="FAD/NAD(P)-binding domain"/>
    <property type="match status" value="1"/>
</dbReference>
<name>A0A7D9DVW9_PARCT</name>
<dbReference type="Gene3D" id="3.30.70.1990">
    <property type="match status" value="1"/>
</dbReference>
<sequence length="503" mass="58064">MEIVRIVQSNPPPKGIPFPTVIPSPRSVKDKIAIVGAGPAGIHMAYLLKKKGFQNVVVYEKTDRIGGKTLTVEHRNTIHEMGTCYAQPDYDENLIAMAKKYGLWDPVELPSANIWPDKFPAPINYSSYVIPEIMKILKTSNTTVAQITLFKAMVQYCALHRNMFGKYEGELMREPDQQTMATLRCTFEDFLMKNNLLVLKPLFIPSHTIQGYGHLDEISALYGLMWNTPVYVKAIAAMSIGVPRGFCMIRCGFQKLWKTVVEKENINVILNADILKVKRYTNYVYLDLQYRHARRWHRKRIFFSFLIWTPSVYTTLRRLDACRKEWNIFSKLKPVWFTTTLFSSTYGTRGYSPIDYWPDNVKNKREHSLWGQRDSFGTLNNYHGEDYKSGSLPGGPDGKFIRTGVAYQYGKRKPRSKYWLGKILTKNLQSTNASNIKIIRQESWEYFPKFSPDDMADGALWNIFKMQGSRSTWFTGSSVNFESVKSVFEYNKLLVSKMKYISA</sequence>
<dbReference type="Proteomes" id="UP001152795">
    <property type="component" value="Unassembled WGS sequence"/>
</dbReference>
<dbReference type="EMBL" id="CACRXK020002374">
    <property type="protein sequence ID" value="CAB3994016.1"/>
    <property type="molecule type" value="Genomic_DNA"/>
</dbReference>
<reference evidence="1" key="1">
    <citation type="submission" date="2020-04" db="EMBL/GenBank/DDBJ databases">
        <authorList>
            <person name="Alioto T."/>
            <person name="Alioto T."/>
            <person name="Gomez Garrido J."/>
        </authorList>
    </citation>
    <scope>NUCLEOTIDE SEQUENCE</scope>
    <source>
        <strain evidence="1">A484AB</strain>
    </source>
</reference>
<dbReference type="Gene3D" id="1.10.405.20">
    <property type="match status" value="1"/>
</dbReference>
<accession>A0A7D9DVW9</accession>
<comment type="caution">
    <text evidence="1">The sequence shown here is derived from an EMBL/GenBank/DDBJ whole genome shotgun (WGS) entry which is preliminary data.</text>
</comment>
<dbReference type="InterPro" id="IPR036188">
    <property type="entry name" value="FAD/NAD-bd_sf"/>
</dbReference>
<evidence type="ECO:0000313" key="1">
    <source>
        <dbReference type="EMBL" id="CAB3994016.1"/>
    </source>
</evidence>
<dbReference type="OrthoDB" id="5046242at2759"/>
<proteinExistence type="predicted"/>
<dbReference type="GO" id="GO:0016491">
    <property type="term" value="F:oxidoreductase activity"/>
    <property type="evidence" value="ECO:0007669"/>
    <property type="project" value="TreeGrafter"/>
</dbReference>
<organism evidence="1 2">
    <name type="scientific">Paramuricea clavata</name>
    <name type="common">Red gorgonian</name>
    <name type="synonym">Violescent sea-whip</name>
    <dbReference type="NCBI Taxonomy" id="317549"/>
    <lineage>
        <taxon>Eukaryota</taxon>
        <taxon>Metazoa</taxon>
        <taxon>Cnidaria</taxon>
        <taxon>Anthozoa</taxon>
        <taxon>Octocorallia</taxon>
        <taxon>Malacalcyonacea</taxon>
        <taxon>Plexauridae</taxon>
        <taxon>Paramuricea</taxon>
    </lineage>
</organism>
<dbReference type="Gene3D" id="3.50.50.60">
    <property type="entry name" value="FAD/NAD(P)-binding domain"/>
    <property type="match status" value="1"/>
</dbReference>
<dbReference type="PANTHER" id="PTHR42923:SF3">
    <property type="entry name" value="PROTOPORPHYRINOGEN OXIDASE"/>
    <property type="match status" value="1"/>
</dbReference>
<dbReference type="AlphaFoldDB" id="A0A7D9DVW9"/>
<evidence type="ECO:0000313" key="2">
    <source>
        <dbReference type="Proteomes" id="UP001152795"/>
    </source>
</evidence>
<dbReference type="InterPro" id="IPR050464">
    <property type="entry name" value="Zeta_carotene_desat/Oxidored"/>
</dbReference>
<keyword evidence="2" id="KW-1185">Reference proteome</keyword>
<protein>
    <submittedName>
        <fullName evidence="1">Polyenoic fatty acid isomerase-like</fullName>
    </submittedName>
</protein>
<dbReference type="PRINTS" id="PR00419">
    <property type="entry name" value="ADXRDTASE"/>
</dbReference>
<dbReference type="Pfam" id="PF13450">
    <property type="entry name" value="NAD_binding_8"/>
    <property type="match status" value="1"/>
</dbReference>
<keyword evidence="1" id="KW-0413">Isomerase</keyword>
<gene>
    <name evidence="1" type="ORF">PACLA_8A064977</name>
</gene>
<dbReference type="GO" id="GO:0016853">
    <property type="term" value="F:isomerase activity"/>
    <property type="evidence" value="ECO:0007669"/>
    <property type="project" value="UniProtKB-KW"/>
</dbReference>